<feature type="region of interest" description="Disordered" evidence="1">
    <location>
        <begin position="25"/>
        <end position="109"/>
    </location>
</feature>
<feature type="compositionally biased region" description="Polar residues" evidence="1">
    <location>
        <begin position="97"/>
        <end position="109"/>
    </location>
</feature>
<gene>
    <name evidence="3" type="ORF">RGB73_28850</name>
</gene>
<dbReference type="RefSeq" id="WP_310767013.1">
    <property type="nucleotide sequence ID" value="NZ_CP134050.1"/>
</dbReference>
<evidence type="ECO:0000256" key="2">
    <source>
        <dbReference type="SAM" id="SignalP"/>
    </source>
</evidence>
<feature type="chain" id="PRO_5047195563" evidence="2">
    <location>
        <begin position="26"/>
        <end position="263"/>
    </location>
</feature>
<dbReference type="PROSITE" id="PS51257">
    <property type="entry name" value="PROKAR_LIPOPROTEIN"/>
    <property type="match status" value="1"/>
</dbReference>
<keyword evidence="4" id="KW-1185">Reference proteome</keyword>
<feature type="compositionally biased region" description="Polar residues" evidence="1">
    <location>
        <begin position="25"/>
        <end position="34"/>
    </location>
</feature>
<feature type="signal peptide" evidence="2">
    <location>
        <begin position="1"/>
        <end position="25"/>
    </location>
</feature>
<keyword evidence="2" id="KW-0732">Signal</keyword>
<protein>
    <submittedName>
        <fullName evidence="3">Uncharacterized protein</fullName>
    </submittedName>
</protein>
<dbReference type="Proteomes" id="UP001256827">
    <property type="component" value="Chromosome"/>
</dbReference>
<evidence type="ECO:0000313" key="4">
    <source>
        <dbReference type="Proteomes" id="UP001256827"/>
    </source>
</evidence>
<proteinExistence type="predicted"/>
<feature type="compositionally biased region" description="Low complexity" evidence="1">
    <location>
        <begin position="35"/>
        <end position="83"/>
    </location>
</feature>
<sequence length="263" mass="27765">MKQVGKWVGTGLGLVLLLTACNNQAAPNKQNPSRTQSSQQGAQSAQHGAQSAQQGTQTGQHGTQTGQQATHTAQTQNQAATGTETVIPSVDREKKLTTNAQGTTHSGMGTNVYSTIGSSHLHGGGPSTKLEAQLNAAGIHGVQALIVQDAVVLCPSTAGSQSINQMDPMQSHLISHLSGSSYRGSENTSYRQPGTTGTSDQNTHFQQARAHIHRLYGTDTRVLTVSSKAGITAFEQVKKQLRANKHDAKTAEAINKVLREAKR</sequence>
<accession>A0ABY9T3D6</accession>
<dbReference type="EMBL" id="CP134050">
    <property type="protein sequence ID" value="WNC14625.1"/>
    <property type="molecule type" value="Genomic_DNA"/>
</dbReference>
<organism evidence="3 4">
    <name type="scientific">Brevibacillus brevis</name>
    <name type="common">Bacillus brevis</name>
    <dbReference type="NCBI Taxonomy" id="1393"/>
    <lineage>
        <taxon>Bacteria</taxon>
        <taxon>Bacillati</taxon>
        <taxon>Bacillota</taxon>
        <taxon>Bacilli</taxon>
        <taxon>Bacillales</taxon>
        <taxon>Paenibacillaceae</taxon>
        <taxon>Brevibacillus</taxon>
    </lineage>
</organism>
<name>A0ABY9T3D6_BREBE</name>
<evidence type="ECO:0000313" key="3">
    <source>
        <dbReference type="EMBL" id="WNC14625.1"/>
    </source>
</evidence>
<reference evidence="3 4" key="1">
    <citation type="submission" date="2023-09" db="EMBL/GenBank/DDBJ databases">
        <title>Complete Genome and Methylome dissection of Bacillus brevis NEB573 original source of BbsI restriction endonuclease.</title>
        <authorList>
            <person name="Fomenkov A."/>
            <person name="Roberts R.D."/>
        </authorList>
    </citation>
    <scope>NUCLEOTIDE SEQUENCE [LARGE SCALE GENOMIC DNA]</scope>
    <source>
        <strain evidence="3 4">NEB573</strain>
    </source>
</reference>
<evidence type="ECO:0000256" key="1">
    <source>
        <dbReference type="SAM" id="MobiDB-lite"/>
    </source>
</evidence>
<feature type="region of interest" description="Disordered" evidence="1">
    <location>
        <begin position="177"/>
        <end position="202"/>
    </location>
</feature>